<dbReference type="AlphaFoldDB" id="A0A559J0J3"/>
<dbReference type="EMBL" id="VNJK01000001">
    <property type="protein sequence ID" value="TVX93404.1"/>
    <property type="molecule type" value="Genomic_DNA"/>
</dbReference>
<organism evidence="4 5">
    <name type="scientific">Paenibacillus agilis</name>
    <dbReference type="NCBI Taxonomy" id="3020863"/>
    <lineage>
        <taxon>Bacteria</taxon>
        <taxon>Bacillati</taxon>
        <taxon>Bacillota</taxon>
        <taxon>Bacilli</taxon>
        <taxon>Bacillales</taxon>
        <taxon>Paenibacillaceae</taxon>
        <taxon>Paenibacillus</taxon>
    </lineage>
</organism>
<dbReference type="GO" id="GO:0055085">
    <property type="term" value="P:transmembrane transport"/>
    <property type="evidence" value="ECO:0007669"/>
    <property type="project" value="InterPro"/>
</dbReference>
<reference evidence="4 5" key="1">
    <citation type="submission" date="2019-07" db="EMBL/GenBank/DDBJ databases">
        <authorList>
            <person name="Kim J."/>
        </authorList>
    </citation>
    <scope>NUCLEOTIDE SEQUENCE [LARGE SCALE GENOMIC DNA]</scope>
    <source>
        <strain evidence="4 5">N4</strain>
    </source>
</reference>
<dbReference type="PANTHER" id="PTHR33376">
    <property type="match status" value="1"/>
</dbReference>
<gene>
    <name evidence="4" type="ORF">FPZ44_10265</name>
</gene>
<evidence type="ECO:0000256" key="3">
    <source>
        <dbReference type="ARBA" id="ARBA00022729"/>
    </source>
</evidence>
<evidence type="ECO:0000313" key="5">
    <source>
        <dbReference type="Proteomes" id="UP000318102"/>
    </source>
</evidence>
<dbReference type="PIRSF" id="PIRSF006470">
    <property type="entry name" value="DctB"/>
    <property type="match status" value="1"/>
</dbReference>
<protein>
    <submittedName>
        <fullName evidence="4">DctP family TRAP transporter solute-binding subunit</fullName>
    </submittedName>
</protein>
<evidence type="ECO:0000256" key="1">
    <source>
        <dbReference type="ARBA" id="ARBA00009023"/>
    </source>
</evidence>
<dbReference type="OrthoDB" id="9776801at2"/>
<dbReference type="Gene3D" id="3.40.190.170">
    <property type="entry name" value="Bacterial extracellular solute-binding protein, family 7"/>
    <property type="match status" value="1"/>
</dbReference>
<dbReference type="InterPro" id="IPR038404">
    <property type="entry name" value="TRAP_DctP_sf"/>
</dbReference>
<comment type="similarity">
    <text evidence="1">Belongs to the bacterial solute-binding protein 7 family.</text>
</comment>
<evidence type="ECO:0000256" key="2">
    <source>
        <dbReference type="ARBA" id="ARBA00022448"/>
    </source>
</evidence>
<dbReference type="Proteomes" id="UP000318102">
    <property type="component" value="Unassembled WGS sequence"/>
</dbReference>
<comment type="caution">
    <text evidence="4">The sequence shown here is derived from an EMBL/GenBank/DDBJ whole genome shotgun (WGS) entry which is preliminary data.</text>
</comment>
<accession>A0A559J0J3</accession>
<dbReference type="PANTHER" id="PTHR33376:SF7">
    <property type="entry name" value="C4-DICARBOXYLATE-BINDING PROTEIN DCTB"/>
    <property type="match status" value="1"/>
</dbReference>
<dbReference type="InterPro" id="IPR018389">
    <property type="entry name" value="DctP_fam"/>
</dbReference>
<dbReference type="NCBIfam" id="NF037995">
    <property type="entry name" value="TRAP_S1"/>
    <property type="match status" value="1"/>
</dbReference>
<name>A0A559J0J3_9BACL</name>
<keyword evidence="3" id="KW-0732">Signal</keyword>
<dbReference type="Pfam" id="PF03480">
    <property type="entry name" value="DctP"/>
    <property type="match status" value="1"/>
</dbReference>
<keyword evidence="5" id="KW-1185">Reference proteome</keyword>
<sequence length="354" mass="39864">MKSFISIGLFVLVGLITAILIGFPPNMSKPLPFDAEQTGLKDRIVIKFSHVVAENTPKGLAAERFAKLVRERLSDRVEVQVYPNGILYSDKHELDALSRGDIQMVAPSFSNLTNAFPSWGVLDLPFAFPSQQAVDEALQGEIGEQLLAELTDANMAGISFWHNGFKQMTSAQRPLIHPSDFTGQTFRILPSKVVEEQFHALGAQTAMMPFTEVYRSVVNGDVEGQENTISNIYSKRIYQVQRYMTISNHGYLGYTVIVNQSFWEGLPADIRSELEQILAETAQWNRGLAQQLNHEQLDEIKKSGIVNIHQLSAEERDEWIKALAQVYIQMEQEIGAPLLAQIKELGQKYDAYRY</sequence>
<keyword evidence="2" id="KW-0813">Transport</keyword>
<dbReference type="InterPro" id="IPR004682">
    <property type="entry name" value="TRAP_DctP"/>
</dbReference>
<evidence type="ECO:0000313" key="4">
    <source>
        <dbReference type="EMBL" id="TVX93404.1"/>
    </source>
</evidence>
<proteinExistence type="inferred from homology"/>
<dbReference type="RefSeq" id="WP_144989865.1">
    <property type="nucleotide sequence ID" value="NZ_VNJK01000001.1"/>
</dbReference>
<dbReference type="NCBIfam" id="TIGR00787">
    <property type="entry name" value="dctP"/>
    <property type="match status" value="1"/>
</dbReference>
<dbReference type="GO" id="GO:0030288">
    <property type="term" value="C:outer membrane-bounded periplasmic space"/>
    <property type="evidence" value="ECO:0007669"/>
    <property type="project" value="InterPro"/>
</dbReference>